<accession>A0A0C3BU60</accession>
<dbReference type="HOGENOM" id="CLU_024199_2_4_1"/>
<dbReference type="AlphaFoldDB" id="A0A0C3BU60"/>
<dbReference type="Proteomes" id="UP000053424">
    <property type="component" value="Unassembled WGS sequence"/>
</dbReference>
<evidence type="ECO:0000313" key="1">
    <source>
        <dbReference type="EMBL" id="KIM34916.1"/>
    </source>
</evidence>
<keyword evidence="2" id="KW-1185">Reference proteome</keyword>
<reference evidence="1 2" key="1">
    <citation type="submission" date="2014-04" db="EMBL/GenBank/DDBJ databases">
        <authorList>
            <consortium name="DOE Joint Genome Institute"/>
            <person name="Kuo A."/>
            <person name="Gay G."/>
            <person name="Dore J."/>
            <person name="Kohler A."/>
            <person name="Nagy L.G."/>
            <person name="Floudas D."/>
            <person name="Copeland A."/>
            <person name="Barry K.W."/>
            <person name="Cichocki N."/>
            <person name="Veneault-Fourrey C."/>
            <person name="LaButti K."/>
            <person name="Lindquist E.A."/>
            <person name="Lipzen A."/>
            <person name="Lundell T."/>
            <person name="Morin E."/>
            <person name="Murat C."/>
            <person name="Sun H."/>
            <person name="Tunlid A."/>
            <person name="Henrissat B."/>
            <person name="Grigoriev I.V."/>
            <person name="Hibbett D.S."/>
            <person name="Martin F."/>
            <person name="Nordberg H.P."/>
            <person name="Cantor M.N."/>
            <person name="Hua S.X."/>
        </authorList>
    </citation>
    <scope>NUCLEOTIDE SEQUENCE [LARGE SCALE GENOMIC DNA]</scope>
    <source>
        <strain evidence="2">h7</strain>
    </source>
</reference>
<evidence type="ECO:0008006" key="3">
    <source>
        <dbReference type="Google" id="ProtNLM"/>
    </source>
</evidence>
<reference evidence="2" key="2">
    <citation type="submission" date="2015-01" db="EMBL/GenBank/DDBJ databases">
        <title>Evolutionary Origins and Diversification of the Mycorrhizal Mutualists.</title>
        <authorList>
            <consortium name="DOE Joint Genome Institute"/>
            <consortium name="Mycorrhizal Genomics Consortium"/>
            <person name="Kohler A."/>
            <person name="Kuo A."/>
            <person name="Nagy L.G."/>
            <person name="Floudas D."/>
            <person name="Copeland A."/>
            <person name="Barry K.W."/>
            <person name="Cichocki N."/>
            <person name="Veneault-Fourrey C."/>
            <person name="LaButti K."/>
            <person name="Lindquist E.A."/>
            <person name="Lipzen A."/>
            <person name="Lundell T."/>
            <person name="Morin E."/>
            <person name="Murat C."/>
            <person name="Riley R."/>
            <person name="Ohm R."/>
            <person name="Sun H."/>
            <person name="Tunlid A."/>
            <person name="Henrissat B."/>
            <person name="Grigoriev I.V."/>
            <person name="Hibbett D.S."/>
            <person name="Martin F."/>
        </authorList>
    </citation>
    <scope>NUCLEOTIDE SEQUENCE [LARGE SCALE GENOMIC DNA]</scope>
    <source>
        <strain evidence="2">h7</strain>
    </source>
</reference>
<protein>
    <recommendedName>
        <fullName evidence="3">F-box domain-containing protein</fullName>
    </recommendedName>
</protein>
<dbReference type="STRING" id="686832.A0A0C3BU60"/>
<dbReference type="SUPFAM" id="SSF52047">
    <property type="entry name" value="RNI-like"/>
    <property type="match status" value="1"/>
</dbReference>
<organism evidence="1 2">
    <name type="scientific">Hebeloma cylindrosporum</name>
    <dbReference type="NCBI Taxonomy" id="76867"/>
    <lineage>
        <taxon>Eukaryota</taxon>
        <taxon>Fungi</taxon>
        <taxon>Dikarya</taxon>
        <taxon>Basidiomycota</taxon>
        <taxon>Agaricomycotina</taxon>
        <taxon>Agaricomycetes</taxon>
        <taxon>Agaricomycetidae</taxon>
        <taxon>Agaricales</taxon>
        <taxon>Agaricineae</taxon>
        <taxon>Hymenogastraceae</taxon>
        <taxon>Hebeloma</taxon>
    </lineage>
</organism>
<dbReference type="EMBL" id="KN831845">
    <property type="protein sequence ID" value="KIM34916.1"/>
    <property type="molecule type" value="Genomic_DNA"/>
</dbReference>
<name>A0A0C3BU60_HEBCY</name>
<sequence>MPALTLASPILSGHAVKDTAHFLTRNRLLPILQLCHDIVEYILLLAAGLERSTRSLRRSTISYSQTCHDWRLIALSVKPLWSRLVDFENRPLEWNEEMLSRSNPLPIRLSFHSHYARNMTALRAQLEHLHRVQTYSIGCCESNWGELTEGLKRPAPQIRSLYIICYRTDYASNSAPILLPASLFANYAPRLSHLELRECLPDFYAPVLASLTSLRIIDVELLNAPTAFQWLEHLTRMPNLTMLLLEGAIRSSRDDHPSTPPAKSRRFPLISDLYLDAPLQDVGVLLQNLPVRLGSRWSVTCVHSQTGPDLDAVMRKFATGISTLYEPDDPCPLLLAAHDSDIYLRSEIYTAAESLCPAGFSVNFRLPRSSFWDALFPAVAAHLADVMQRVSALELHLPYVHPAVLPCLHRGLQIDTLVKFSSTMTHYLLPKLQSPLPSTGAIPLPALRTIIFTDDKSMWGANYRALLDFLRWRAMMGTPVERIYFVDCLVLDDTMEELAGMGVVVVNDEGVARWQNL</sequence>
<gene>
    <name evidence="1" type="ORF">M413DRAFT_433874</name>
</gene>
<evidence type="ECO:0000313" key="2">
    <source>
        <dbReference type="Proteomes" id="UP000053424"/>
    </source>
</evidence>
<proteinExistence type="predicted"/>
<dbReference type="OrthoDB" id="3046437at2759"/>